<protein>
    <submittedName>
        <fullName>LOW MR zona pellucida binding protein</fullName>
    </submittedName>
</protein>
<keyword id="KW-0903">Direct protein sequencing</keyword>
<proteinExistence type="evidence at protein level"/>
<organism>
    <name type="scientific">Sus scrofa</name>
    <name type="common">Pig</name>
    <dbReference type="NCBI Taxonomy" id="9823"/>
    <lineage>
        <taxon>Eukaryota</taxon>
        <taxon>Metazoa</taxon>
        <taxon>Chordata</taxon>
        <taxon>Craniata</taxon>
        <taxon>Vertebrata</taxon>
        <taxon>Euteleostomi</taxon>
        <taxon>Mammalia</taxon>
        <taxon>Eutheria</taxon>
        <taxon>Laurasiatheria</taxon>
        <taxon>Artiodactyla</taxon>
        <taxon>Suina</taxon>
        <taxon>Suidae</taxon>
        <taxon>Sus</taxon>
    </lineage>
</organism>
<reference key="1">
    <citation type="journal article" date="1992" name="Mol. Reprod. Dev.">
        <title>Characterization of low Mr zona pellucida binding proteins from boar spermatozoa and seminal plasma.</title>
        <authorList>
            <person name="Parry R.V."/>
            <person name="Barker P.J."/>
            <person name="Jones R."/>
        </authorList>
    </citation>
    <scope>PROTEIN SEQUENCE</scope>
</reference>
<name>Q9TRN2_PIG</name>
<accession>Q9TRN2</accession>
<sequence length="15" mass="1572">AQNRGPDELGTDIAD</sequence>